<dbReference type="AlphaFoldDB" id="A0A417YER6"/>
<evidence type="ECO:0000259" key="8">
    <source>
        <dbReference type="PROSITE" id="PS50928"/>
    </source>
</evidence>
<feature type="domain" description="ABC transmembrane type-1" evidence="8">
    <location>
        <begin position="60"/>
        <end position="251"/>
    </location>
</feature>
<evidence type="ECO:0000256" key="5">
    <source>
        <dbReference type="ARBA" id="ARBA00022989"/>
    </source>
</evidence>
<dbReference type="PANTHER" id="PTHR43744:SF3">
    <property type="entry name" value="LACTOSE TRANSPORT SYSTEM PERMEASE PROTEIN LACG"/>
    <property type="match status" value="1"/>
</dbReference>
<evidence type="ECO:0000256" key="6">
    <source>
        <dbReference type="ARBA" id="ARBA00023136"/>
    </source>
</evidence>
<feature type="transmembrane region" description="Helical" evidence="7">
    <location>
        <begin position="170"/>
        <end position="191"/>
    </location>
</feature>
<dbReference type="CDD" id="cd06261">
    <property type="entry name" value="TM_PBP2"/>
    <property type="match status" value="1"/>
</dbReference>
<evidence type="ECO:0000256" key="4">
    <source>
        <dbReference type="ARBA" id="ARBA00022692"/>
    </source>
</evidence>
<feature type="transmembrane region" description="Helical" evidence="7">
    <location>
        <begin position="59"/>
        <end position="83"/>
    </location>
</feature>
<dbReference type="EMBL" id="QWEG01000024">
    <property type="protein sequence ID" value="RHW31170.1"/>
    <property type="molecule type" value="Genomic_DNA"/>
</dbReference>
<evidence type="ECO:0000256" key="1">
    <source>
        <dbReference type="ARBA" id="ARBA00004651"/>
    </source>
</evidence>
<keyword evidence="5 7" id="KW-1133">Transmembrane helix</keyword>
<feature type="transmembrane region" description="Helical" evidence="7">
    <location>
        <begin position="7"/>
        <end position="28"/>
    </location>
</feature>
<reference evidence="9 10" key="1">
    <citation type="journal article" date="2017" name="Int. J. Syst. Evol. Microbiol.">
        <title>Bacillus notoginsengisoli sp. nov., a novel bacterium isolated from the rhizosphere of Panax notoginseng.</title>
        <authorList>
            <person name="Zhang M.Y."/>
            <person name="Cheng J."/>
            <person name="Cai Y."/>
            <person name="Zhang T.Y."/>
            <person name="Wu Y.Y."/>
            <person name="Manikprabhu D."/>
            <person name="Li W.J."/>
            <person name="Zhang Y.X."/>
        </authorList>
    </citation>
    <scope>NUCLEOTIDE SEQUENCE [LARGE SCALE GENOMIC DNA]</scope>
    <source>
        <strain evidence="9 10">JCM 30743</strain>
    </source>
</reference>
<protein>
    <submittedName>
        <fullName evidence="9">Carbohydrate ABC transporter permease</fullName>
    </submittedName>
</protein>
<feature type="transmembrane region" description="Helical" evidence="7">
    <location>
        <begin position="131"/>
        <end position="149"/>
    </location>
</feature>
<gene>
    <name evidence="9" type="ORF">D1B31_22545</name>
</gene>
<comment type="subcellular location">
    <subcellularLocation>
        <location evidence="1 7">Cell membrane</location>
        <topology evidence="1 7">Multi-pass membrane protein</topology>
    </subcellularLocation>
</comment>
<evidence type="ECO:0000256" key="2">
    <source>
        <dbReference type="ARBA" id="ARBA00022448"/>
    </source>
</evidence>
<keyword evidence="2 7" id="KW-0813">Transport</keyword>
<organism evidence="9 10">
    <name type="scientific">Neobacillus notoginsengisoli</name>
    <dbReference type="NCBI Taxonomy" id="1578198"/>
    <lineage>
        <taxon>Bacteria</taxon>
        <taxon>Bacillati</taxon>
        <taxon>Bacillota</taxon>
        <taxon>Bacilli</taxon>
        <taxon>Bacillales</taxon>
        <taxon>Bacillaceae</taxon>
        <taxon>Neobacillus</taxon>
    </lineage>
</organism>
<sequence length="265" mass="29819">MQRLVTFSTYFLAILWAIPLFWLVLTAFKPGSEATNLLSMSFTLDNFKGAWESAPFGQYYLNTTIIVIGVLAVQLFTATLAAYAFARLEFRGKNIVFMLVLVQIMIPVDVLIFPNYSIIASLGFVDTKLGIMLPYFASAFGIFLLRQTFKGIPYELEEASRMDGCNLLQIIWHVYVPLARPTFVAFGLISVSHQWSNFLWPLIVTNSVENRPLTVGLSIFAKSFETGAQWGVVTAATLLVIFPMLLAFFIFQKQFISSFMHSGIK</sequence>
<evidence type="ECO:0000313" key="10">
    <source>
        <dbReference type="Proteomes" id="UP000284416"/>
    </source>
</evidence>
<proteinExistence type="inferred from homology"/>
<dbReference type="OrthoDB" id="9771544at2"/>
<comment type="caution">
    <text evidence="9">The sequence shown here is derived from an EMBL/GenBank/DDBJ whole genome shotgun (WGS) entry which is preliminary data.</text>
</comment>
<dbReference type="GO" id="GO:0055085">
    <property type="term" value="P:transmembrane transport"/>
    <property type="evidence" value="ECO:0007669"/>
    <property type="project" value="InterPro"/>
</dbReference>
<dbReference type="Gene3D" id="1.10.3720.10">
    <property type="entry name" value="MetI-like"/>
    <property type="match status" value="1"/>
</dbReference>
<dbReference type="Proteomes" id="UP000284416">
    <property type="component" value="Unassembled WGS sequence"/>
</dbReference>
<evidence type="ECO:0000313" key="9">
    <source>
        <dbReference type="EMBL" id="RHW31170.1"/>
    </source>
</evidence>
<dbReference type="Pfam" id="PF00528">
    <property type="entry name" value="BPD_transp_1"/>
    <property type="match status" value="1"/>
</dbReference>
<comment type="similarity">
    <text evidence="7">Belongs to the binding-protein-dependent transport system permease family.</text>
</comment>
<dbReference type="RefSeq" id="WP_118924712.1">
    <property type="nucleotide sequence ID" value="NZ_QWEG01000024.1"/>
</dbReference>
<dbReference type="PANTHER" id="PTHR43744">
    <property type="entry name" value="ABC TRANSPORTER PERMEASE PROTEIN MG189-RELATED-RELATED"/>
    <property type="match status" value="1"/>
</dbReference>
<dbReference type="InterPro" id="IPR035906">
    <property type="entry name" value="MetI-like_sf"/>
</dbReference>
<feature type="transmembrane region" description="Helical" evidence="7">
    <location>
        <begin position="95"/>
        <end position="119"/>
    </location>
</feature>
<evidence type="ECO:0000256" key="7">
    <source>
        <dbReference type="RuleBase" id="RU363032"/>
    </source>
</evidence>
<dbReference type="InterPro" id="IPR000515">
    <property type="entry name" value="MetI-like"/>
</dbReference>
<feature type="transmembrane region" description="Helical" evidence="7">
    <location>
        <begin position="230"/>
        <end position="251"/>
    </location>
</feature>
<keyword evidence="10" id="KW-1185">Reference proteome</keyword>
<evidence type="ECO:0000256" key="3">
    <source>
        <dbReference type="ARBA" id="ARBA00022475"/>
    </source>
</evidence>
<keyword evidence="4 7" id="KW-0812">Transmembrane</keyword>
<dbReference type="SUPFAM" id="SSF161098">
    <property type="entry name" value="MetI-like"/>
    <property type="match status" value="1"/>
</dbReference>
<dbReference type="PROSITE" id="PS50928">
    <property type="entry name" value="ABC_TM1"/>
    <property type="match status" value="1"/>
</dbReference>
<accession>A0A417YER6</accession>
<name>A0A417YER6_9BACI</name>
<keyword evidence="6 7" id="KW-0472">Membrane</keyword>
<dbReference type="GO" id="GO:0005886">
    <property type="term" value="C:plasma membrane"/>
    <property type="evidence" value="ECO:0007669"/>
    <property type="project" value="UniProtKB-SubCell"/>
</dbReference>
<keyword evidence="3" id="KW-1003">Cell membrane</keyword>